<gene>
    <name evidence="1" type="ORF">AUC43_02625</name>
</gene>
<reference evidence="1 2" key="1">
    <citation type="submission" date="2015-12" db="EMBL/GenBank/DDBJ databases">
        <authorList>
            <person name="Shamseldin A."/>
            <person name="Moawad H."/>
            <person name="Abd El-Rahim W.M."/>
            <person name="Sadowsky M.J."/>
        </authorList>
    </citation>
    <scope>NUCLEOTIDE SEQUENCE [LARGE SCALE GENOMIC DNA]</scope>
    <source>
        <strain evidence="1 2">DG5B</strain>
    </source>
</reference>
<proteinExistence type="predicted"/>
<evidence type="ECO:0000313" key="2">
    <source>
        <dbReference type="Proteomes" id="UP000059542"/>
    </source>
</evidence>
<dbReference type="Proteomes" id="UP000059542">
    <property type="component" value="Chromosome"/>
</dbReference>
<dbReference type="AlphaFoldDB" id="A0A0U4C776"/>
<accession>A0A0U4C776</accession>
<sequence>MSLQTLHESPHLTIAYDHLNEWLHADWTGDQNLMSVQDGCQEMLQFMVEHRSSKVLNDNTRVTSMWSDASEWGGREWFPAMTAAGLKYFAWVYSPNVYSRLSTDLMLQFTAEGPVVATFDDMETAQEWLKQM</sequence>
<dbReference type="STRING" id="1411621.AUC43_02625"/>
<evidence type="ECO:0000313" key="1">
    <source>
        <dbReference type="EMBL" id="ALW84089.1"/>
    </source>
</evidence>
<dbReference type="OrthoDB" id="893408at2"/>
<name>A0A0U4C776_9BACT</name>
<evidence type="ECO:0008006" key="3">
    <source>
        <dbReference type="Google" id="ProtNLM"/>
    </source>
</evidence>
<protein>
    <recommendedName>
        <fullName evidence="3">STAS/SEC14 domain-containing protein</fullName>
    </recommendedName>
</protein>
<dbReference type="EMBL" id="CP013909">
    <property type="protein sequence ID" value="ALW84089.1"/>
    <property type="molecule type" value="Genomic_DNA"/>
</dbReference>
<organism evidence="1 2">
    <name type="scientific">Hymenobacter sedentarius</name>
    <dbReference type="NCBI Taxonomy" id="1411621"/>
    <lineage>
        <taxon>Bacteria</taxon>
        <taxon>Pseudomonadati</taxon>
        <taxon>Bacteroidota</taxon>
        <taxon>Cytophagia</taxon>
        <taxon>Cytophagales</taxon>
        <taxon>Hymenobacteraceae</taxon>
        <taxon>Hymenobacter</taxon>
    </lineage>
</organism>
<dbReference type="RefSeq" id="WP_068189585.1">
    <property type="nucleotide sequence ID" value="NZ_CP013909.1"/>
</dbReference>
<keyword evidence="2" id="KW-1185">Reference proteome</keyword>
<dbReference type="KEGG" id="hyg:AUC43_02625"/>